<name>A0A8J5U5S0_FUSOX</name>
<proteinExistence type="predicted"/>
<accession>A0A8J5U5S0</accession>
<evidence type="ECO:0000313" key="4">
    <source>
        <dbReference type="Proteomes" id="UP000694050"/>
    </source>
</evidence>
<evidence type="ECO:0000259" key="2">
    <source>
        <dbReference type="Pfam" id="PF13976"/>
    </source>
</evidence>
<dbReference type="AlphaFoldDB" id="A0A8J5U5S0"/>
<feature type="domain" description="GAG-pre-integrase" evidence="2">
    <location>
        <begin position="572"/>
        <end position="616"/>
    </location>
</feature>
<organism evidence="3 4">
    <name type="scientific">Fusarium oxysporum f. sp. rapae</name>
    <dbReference type="NCBI Taxonomy" id="485398"/>
    <lineage>
        <taxon>Eukaryota</taxon>
        <taxon>Fungi</taxon>
        <taxon>Dikarya</taxon>
        <taxon>Ascomycota</taxon>
        <taxon>Pezizomycotina</taxon>
        <taxon>Sordariomycetes</taxon>
        <taxon>Hypocreomycetidae</taxon>
        <taxon>Hypocreales</taxon>
        <taxon>Nectriaceae</taxon>
        <taxon>Fusarium</taxon>
        <taxon>Fusarium oxysporum species complex</taxon>
    </lineage>
</organism>
<dbReference type="Proteomes" id="UP000694050">
    <property type="component" value="Unassembled WGS sequence"/>
</dbReference>
<sequence length="658" mass="74995">MQDQETNHSIILRTPEDWLLWSDQFQSKAKRAQIWRFIHQSGPNTSPTTDNAFSDALKIPEKPKLSLFKKKNTNGTRSAIEASALADLVTEDLALWSALKAEYAAEVKEHEQLLKKIDALQDWVRETVAIEHLRLYCTADREIDEWYYALQARLATDNLDRKARARKAYDNALAAPRRKRLANKREVEEWLLKWDAAYHELIQAGYKDPKEASLWFADYTEALSHSCYDSWIYSYHSSHISEIRKNTLVPSEVLLDTRFFLNSIRHEDLPTRGRVTKGAFGPTIAEGEASHWQAEDTNTGALPSRRSRGRGYRGRGPGQQGFRQFSGRDSTPRGDRSPSVPAKRRNDEEEKRPLQCEACGFRGHPFFKCWYLFEKERPSGWMKEEDIHEAIQKRLLADDAFASRMPRQGSSISLNTSIIYPEGLCATRFSSYTPGDYLWAGTSQVAIDGYGSVKVRLTGAKGTYITLRLDDVVYCEKFASNLVSFSRLRRRGIWWDTSPGNNCLRRSDHSLIGSLEEVHNQQVIEYRPLAEEPTAEAVMTAASSDTDIPRRALRNAYTSHTRRKPIRGSELTWHHRLGHPGPDAIRRLANASRGVRLTVGDRVTTTTCSACAQGKMKRQVRRSPRESLSWAKPGERLAIDFHDFEQGYAGYSLPPLTL</sequence>
<evidence type="ECO:0000256" key="1">
    <source>
        <dbReference type="SAM" id="MobiDB-lite"/>
    </source>
</evidence>
<dbReference type="Pfam" id="PF13976">
    <property type="entry name" value="gag_pre-integrs"/>
    <property type="match status" value="1"/>
</dbReference>
<protein>
    <recommendedName>
        <fullName evidence="2">GAG-pre-integrase domain-containing protein</fullName>
    </recommendedName>
</protein>
<evidence type="ECO:0000313" key="3">
    <source>
        <dbReference type="EMBL" id="KAG7411261.1"/>
    </source>
</evidence>
<dbReference type="InterPro" id="IPR025724">
    <property type="entry name" value="GAG-pre-integrase_dom"/>
</dbReference>
<comment type="caution">
    <text evidence="3">The sequence shown here is derived from an EMBL/GenBank/DDBJ whole genome shotgun (WGS) entry which is preliminary data.</text>
</comment>
<dbReference type="EMBL" id="JAELUQ010000007">
    <property type="protein sequence ID" value="KAG7411261.1"/>
    <property type="molecule type" value="Genomic_DNA"/>
</dbReference>
<gene>
    <name evidence="3" type="ORF">Forpe1208_v009686</name>
</gene>
<reference evidence="3" key="1">
    <citation type="submission" date="2021-04" db="EMBL/GenBank/DDBJ databases">
        <title>First draft genome resource for Brassicaceae pathogens Fusarium oxysporum f. sp. raphani and Fusarium oxysporum f. sp. rapae.</title>
        <authorList>
            <person name="Asai S."/>
        </authorList>
    </citation>
    <scope>NUCLEOTIDE SEQUENCE</scope>
    <source>
        <strain evidence="3">Tf1208</strain>
    </source>
</reference>
<feature type="region of interest" description="Disordered" evidence="1">
    <location>
        <begin position="286"/>
        <end position="352"/>
    </location>
</feature>